<dbReference type="Pfam" id="PF13335">
    <property type="entry name" value="Mg_chelatase_C"/>
    <property type="match status" value="1"/>
</dbReference>
<dbReference type="InterPro" id="IPR003593">
    <property type="entry name" value="AAA+_ATPase"/>
</dbReference>
<dbReference type="InterPro" id="IPR001208">
    <property type="entry name" value="MCM_dom"/>
</dbReference>
<keyword evidence="3" id="KW-0067">ATP-binding</keyword>
<evidence type="ECO:0000256" key="3">
    <source>
        <dbReference type="ARBA" id="ARBA00022840"/>
    </source>
</evidence>
<dbReference type="InterPro" id="IPR000523">
    <property type="entry name" value="Mg_chelatse_chII-like_cat_dom"/>
</dbReference>
<dbReference type="Pfam" id="PF13541">
    <property type="entry name" value="ChlI"/>
    <property type="match status" value="1"/>
</dbReference>
<proteinExistence type="inferred from homology"/>
<comment type="similarity">
    <text evidence="1">Belongs to the Mg-chelatase subunits D/I family. ComM subfamily.</text>
</comment>
<keyword evidence="6" id="KW-1185">Reference proteome</keyword>
<dbReference type="InterPro" id="IPR014721">
    <property type="entry name" value="Ribsml_uS5_D2-typ_fold_subgr"/>
</dbReference>
<gene>
    <name evidence="5" type="ORF">KV396_13900</name>
</gene>
<dbReference type="Gene3D" id="3.40.50.300">
    <property type="entry name" value="P-loop containing nucleotide triphosphate hydrolases"/>
    <property type="match status" value="1"/>
</dbReference>
<dbReference type="InterPro" id="IPR020568">
    <property type="entry name" value="Ribosomal_Su5_D2-typ_SF"/>
</dbReference>
<name>A0ABY4IUN8_9MICO</name>
<dbReference type="NCBIfam" id="TIGR00368">
    <property type="entry name" value="YifB family Mg chelatase-like AAA ATPase"/>
    <property type="match status" value="1"/>
</dbReference>
<dbReference type="Gene3D" id="3.30.230.10">
    <property type="match status" value="1"/>
</dbReference>
<evidence type="ECO:0000313" key="5">
    <source>
        <dbReference type="EMBL" id="UPL15506.1"/>
    </source>
</evidence>
<dbReference type="InterPro" id="IPR027417">
    <property type="entry name" value="P-loop_NTPase"/>
</dbReference>
<sequence length="509" mass="53978">MSTTRTWAVAITGVDGHMVEVEADLSNQTPEFKIIGLPDKSLGEAVQRVHNACKNSGLDLPRRRMTVNLSPASLPKHGSGFDLAVAVATLAAGDAISPRSIRGTVHVGELGLDGRVRPVAGVLPAVFAAARAGFERVIVPQANAAEARLVTGIEVRGARSLAEVAVWHGADVEIPEVPVEEPPAVEEEPSESLDLADIVGQESAVEALVVAAAGGHHMLLSGPPGAGKTMLARRLPGILPPLTEGEALEVASIRSLMGDRVACLDRTPPIEAPHHSASVAALVGGGSRVARPGAIVRAHRGVLFLDEAAEFSRVALDALRQPLESGAIEVIRSGFTARFPARFQLLLAMNPCPCGNYGVRGAECTCPAQAIRRYATRLSGPLRDRVDIELRVARVAASRATAGGRSEFSTAAARQRVADARGRAAARWTGTPWSRNADIPGTWLRQGEFRLDSADRQPLDRALERGALTLRGYDRVLRLAWTMADLAGLARPRQDEIGRALLLKRGMTP</sequence>
<dbReference type="PANTHER" id="PTHR32039">
    <property type="entry name" value="MAGNESIUM-CHELATASE SUBUNIT CHLI"/>
    <property type="match status" value="1"/>
</dbReference>
<dbReference type="RefSeq" id="WP_247632302.1">
    <property type="nucleotide sequence ID" value="NZ_CP078077.1"/>
</dbReference>
<keyword evidence="2" id="KW-0547">Nucleotide-binding</keyword>
<evidence type="ECO:0000259" key="4">
    <source>
        <dbReference type="SMART" id="SM00382"/>
    </source>
</evidence>
<organism evidence="5 6">
    <name type="scientific">Microbacterium galbinum</name>
    <dbReference type="NCBI Taxonomy" id="2851646"/>
    <lineage>
        <taxon>Bacteria</taxon>
        <taxon>Bacillati</taxon>
        <taxon>Actinomycetota</taxon>
        <taxon>Actinomycetes</taxon>
        <taxon>Micrococcales</taxon>
        <taxon>Microbacteriaceae</taxon>
        <taxon>Microbacterium</taxon>
    </lineage>
</organism>
<reference evidence="5 6" key="1">
    <citation type="submission" date="2021-06" db="EMBL/GenBank/DDBJ databases">
        <title>Genome-based taxonomic framework of Microbacterium strains isolated from marine environment, the description of four new species and reclassification of four preexisting species.</title>
        <authorList>
            <person name="Lee S.D."/>
            <person name="Kim S.-M."/>
            <person name="Byeon Y.-S."/>
            <person name="Yang H.L."/>
            <person name="Kim I.S."/>
        </authorList>
    </citation>
    <scope>NUCLEOTIDE SEQUENCE [LARGE SCALE GENOMIC DNA]</scope>
    <source>
        <strain evidence="5 6">SSW1-36</strain>
    </source>
</reference>
<evidence type="ECO:0000313" key="6">
    <source>
        <dbReference type="Proteomes" id="UP000831963"/>
    </source>
</evidence>
<evidence type="ECO:0000256" key="1">
    <source>
        <dbReference type="ARBA" id="ARBA00006354"/>
    </source>
</evidence>
<dbReference type="PRINTS" id="PR01657">
    <property type="entry name" value="MCMFAMILY"/>
</dbReference>
<dbReference type="InterPro" id="IPR004482">
    <property type="entry name" value="Mg_chelat-rel"/>
</dbReference>
<dbReference type="SMART" id="SM00382">
    <property type="entry name" value="AAA"/>
    <property type="match status" value="1"/>
</dbReference>
<evidence type="ECO:0000256" key="2">
    <source>
        <dbReference type="ARBA" id="ARBA00022741"/>
    </source>
</evidence>
<dbReference type="InterPro" id="IPR045006">
    <property type="entry name" value="CHLI-like"/>
</dbReference>
<dbReference type="Proteomes" id="UP000831963">
    <property type="component" value="Chromosome"/>
</dbReference>
<accession>A0ABY4IUN8</accession>
<dbReference type="SUPFAM" id="SSF52540">
    <property type="entry name" value="P-loop containing nucleoside triphosphate hydrolases"/>
    <property type="match status" value="1"/>
</dbReference>
<dbReference type="PANTHER" id="PTHR32039:SF7">
    <property type="entry name" value="COMPETENCE PROTEIN COMM"/>
    <property type="match status" value="1"/>
</dbReference>
<dbReference type="EMBL" id="CP078077">
    <property type="protein sequence ID" value="UPL15506.1"/>
    <property type="molecule type" value="Genomic_DNA"/>
</dbReference>
<dbReference type="Pfam" id="PF01078">
    <property type="entry name" value="Mg_chelatase"/>
    <property type="match status" value="1"/>
</dbReference>
<dbReference type="SUPFAM" id="SSF54211">
    <property type="entry name" value="Ribosomal protein S5 domain 2-like"/>
    <property type="match status" value="1"/>
</dbReference>
<dbReference type="InterPro" id="IPR025158">
    <property type="entry name" value="Mg_chelat-rel_C"/>
</dbReference>
<protein>
    <submittedName>
        <fullName evidence="5">YifB family Mg chelatase-like AAA ATPase</fullName>
    </submittedName>
</protein>
<feature type="domain" description="AAA+ ATPase" evidence="4">
    <location>
        <begin position="214"/>
        <end position="396"/>
    </location>
</feature>